<dbReference type="EC" id="3.5.4.2" evidence="2 6"/>
<dbReference type="PANTHER" id="PTHR11113">
    <property type="entry name" value="N-ACETYLGLUCOSAMINE-6-PHOSPHATE DEACETYLASE"/>
    <property type="match status" value="1"/>
</dbReference>
<evidence type="ECO:0000256" key="4">
    <source>
        <dbReference type="ARBA" id="ARBA00023211"/>
    </source>
</evidence>
<evidence type="ECO:0000256" key="1">
    <source>
        <dbReference type="ARBA" id="ARBA00006773"/>
    </source>
</evidence>
<keyword evidence="10" id="KW-1185">Reference proteome</keyword>
<comment type="similarity">
    <text evidence="1 6">Belongs to the metallo-dependent hydrolases superfamily. Adenine deaminase family.</text>
</comment>
<evidence type="ECO:0000313" key="10">
    <source>
        <dbReference type="Proteomes" id="UP001218788"/>
    </source>
</evidence>
<dbReference type="PROSITE" id="PS51257">
    <property type="entry name" value="PROKAR_LIPOPROTEIN"/>
    <property type="match status" value="1"/>
</dbReference>
<feature type="domain" description="Amidohydrolase-related" evidence="7">
    <location>
        <begin position="127"/>
        <end position="415"/>
    </location>
</feature>
<dbReference type="HAMAP" id="MF_01518">
    <property type="entry name" value="Adenine_deamin"/>
    <property type="match status" value="1"/>
</dbReference>
<dbReference type="Gene3D" id="3.20.20.140">
    <property type="entry name" value="Metal-dependent hydrolases"/>
    <property type="match status" value="1"/>
</dbReference>
<dbReference type="PANTHER" id="PTHR11113:SF2">
    <property type="entry name" value="ADENINE DEAMINASE"/>
    <property type="match status" value="1"/>
</dbReference>
<evidence type="ECO:0000256" key="3">
    <source>
        <dbReference type="ARBA" id="ARBA00022801"/>
    </source>
</evidence>
<keyword evidence="3 6" id="KW-0378">Hydrolase</keyword>
<evidence type="ECO:0000259" key="7">
    <source>
        <dbReference type="Pfam" id="PF01979"/>
    </source>
</evidence>
<dbReference type="Gene3D" id="2.30.40.10">
    <property type="entry name" value="Urease, subunit C, domain 1"/>
    <property type="match status" value="1"/>
</dbReference>
<dbReference type="Pfam" id="PF13382">
    <property type="entry name" value="Adenine_deam_C"/>
    <property type="match status" value="1"/>
</dbReference>
<evidence type="ECO:0000313" key="9">
    <source>
        <dbReference type="EMBL" id="MDC8830789.1"/>
    </source>
</evidence>
<dbReference type="Pfam" id="PF01979">
    <property type="entry name" value="Amidohydro_1"/>
    <property type="match status" value="1"/>
</dbReference>
<dbReference type="InterPro" id="IPR032466">
    <property type="entry name" value="Metal_Hydrolase"/>
</dbReference>
<feature type="domain" description="Adenine deaminase C-terminal" evidence="8">
    <location>
        <begin position="478"/>
        <end position="607"/>
    </location>
</feature>
<dbReference type="InterPro" id="IPR006680">
    <property type="entry name" value="Amidohydro-rel"/>
</dbReference>
<accession>A0ABT5L190</accession>
<dbReference type="InterPro" id="IPR011059">
    <property type="entry name" value="Metal-dep_hydrolase_composite"/>
</dbReference>
<keyword evidence="4 6" id="KW-0464">Manganese</keyword>
<reference evidence="9 10" key="1">
    <citation type="submission" date="2022-10" db="EMBL/GenBank/DDBJ databases">
        <title>Alteromonas sp. chi3 Genome sequencing.</title>
        <authorList>
            <person name="Park S."/>
        </authorList>
    </citation>
    <scope>NUCLEOTIDE SEQUENCE [LARGE SCALE GENOMIC DNA]</scope>
    <source>
        <strain evidence="10">chi3</strain>
    </source>
</reference>
<dbReference type="EMBL" id="JAQQXP010000001">
    <property type="protein sequence ID" value="MDC8830789.1"/>
    <property type="molecule type" value="Genomic_DNA"/>
</dbReference>
<dbReference type="InterPro" id="IPR026912">
    <property type="entry name" value="Adenine_deam_C"/>
</dbReference>
<dbReference type="InterPro" id="IPR006679">
    <property type="entry name" value="Adenine_deam"/>
</dbReference>
<gene>
    <name evidence="6" type="primary">ade</name>
    <name evidence="9" type="ORF">OIK42_08450</name>
</gene>
<name>A0ABT5L190_9ALTE</name>
<sequence length="655" mass="71834">MLLRHYTRLFSHCCWGVALTTLIMGCEPNTTTPHNSQPVAAQDDKAVAKVHQFKDEVTTRQTLTQVALGRQEADLMIQNVTLLNVFTQEWLPEQDIVIAASRIAWVGDAGTWPGVAKQQYDAEGLWAVPGFGESHKHIESSYLTPEYEAALVIPHGNTWTVEGSHEISNVVGNRNAEFWLEAERRGSTLKIFPAIGSATPPTVYESGGGYYGYKEMSDFLNADPRVVALGEVMDWSAVINSDNGGHQRIWEMIEATYDHRGVVEGHGMNLTSQTDISAFAAAGLSSDHEVRLADEGIEKLRRGVFLEIKQAGMDSLFPKLLEMGLKDWSNISVTTDDRDVFATLQLGSMDYNIRSAIELGVPLEIAYQLGSYNTARHFNIDHLVGAIAPGRYGDVVLLSDPQTVEIARVYANGQLASVNGEYQLDIPQIDYPEWATDTMNVGRELIAADFVIEAPPGRDTVNAAILEPFWFKADFITRELPVSEQGTVEANPAENLIKVAVVDRYHGTAAVSKMLWQNVGPKTPGSALASSQSHDLHNIWTMGNDDYAMALAANTVAAMGGGWALVNNGKVVATVKLDVGGLMTARPVNEVAAEMEALHHEADKMEWINATGLPERMRFAFLTAAPWKWQLVAPYEGNPDGFVDVTTGNTHAIIW</sequence>
<dbReference type="SUPFAM" id="SSF51556">
    <property type="entry name" value="Metallo-dependent hydrolases"/>
    <property type="match status" value="1"/>
</dbReference>
<dbReference type="RefSeq" id="WP_273639712.1">
    <property type="nucleotide sequence ID" value="NZ_JAQQXP010000001.1"/>
</dbReference>
<protein>
    <recommendedName>
        <fullName evidence="2 6">Adenine deaminase</fullName>
        <shortName evidence="6">Adenase</shortName>
        <shortName evidence="6">Adenine aminase</shortName>
        <ecNumber evidence="2 6">3.5.4.2</ecNumber>
    </recommendedName>
</protein>
<evidence type="ECO:0000256" key="2">
    <source>
        <dbReference type="ARBA" id="ARBA00012782"/>
    </source>
</evidence>
<comment type="catalytic activity">
    <reaction evidence="5 6">
        <text>adenine + H2O + H(+) = hypoxanthine + NH4(+)</text>
        <dbReference type="Rhea" id="RHEA:23688"/>
        <dbReference type="ChEBI" id="CHEBI:15377"/>
        <dbReference type="ChEBI" id="CHEBI:15378"/>
        <dbReference type="ChEBI" id="CHEBI:16708"/>
        <dbReference type="ChEBI" id="CHEBI:17368"/>
        <dbReference type="ChEBI" id="CHEBI:28938"/>
        <dbReference type="EC" id="3.5.4.2"/>
    </reaction>
</comment>
<evidence type="ECO:0000256" key="6">
    <source>
        <dbReference type="HAMAP-Rule" id="MF_01518"/>
    </source>
</evidence>
<dbReference type="SUPFAM" id="SSF51338">
    <property type="entry name" value="Composite domain of metallo-dependent hydrolases"/>
    <property type="match status" value="1"/>
</dbReference>
<evidence type="ECO:0000256" key="5">
    <source>
        <dbReference type="ARBA" id="ARBA00047720"/>
    </source>
</evidence>
<proteinExistence type="inferred from homology"/>
<evidence type="ECO:0000259" key="8">
    <source>
        <dbReference type="Pfam" id="PF13382"/>
    </source>
</evidence>
<dbReference type="Proteomes" id="UP001218788">
    <property type="component" value="Unassembled WGS sequence"/>
</dbReference>
<comment type="cofactor">
    <cofactor evidence="6">
        <name>Mn(2+)</name>
        <dbReference type="ChEBI" id="CHEBI:29035"/>
    </cofactor>
</comment>
<organism evidence="9 10">
    <name type="scientific">Alteromonas gilva</name>
    <dbReference type="NCBI Taxonomy" id="2987522"/>
    <lineage>
        <taxon>Bacteria</taxon>
        <taxon>Pseudomonadati</taxon>
        <taxon>Pseudomonadota</taxon>
        <taxon>Gammaproteobacteria</taxon>
        <taxon>Alteromonadales</taxon>
        <taxon>Alteromonadaceae</taxon>
        <taxon>Alteromonas/Salinimonas group</taxon>
        <taxon>Alteromonas</taxon>
    </lineage>
</organism>
<comment type="caution">
    <text evidence="9">The sequence shown here is derived from an EMBL/GenBank/DDBJ whole genome shotgun (WGS) entry which is preliminary data.</text>
</comment>